<gene>
    <name evidence="1" type="ORF">SAMEA3390019_01081</name>
</gene>
<protein>
    <submittedName>
        <fullName evidence="1">Putative lipoprotein</fullName>
    </submittedName>
</protein>
<dbReference type="AlphaFoldDB" id="A0A4M9XQ68"/>
<organism evidence="1 2">
    <name type="scientific">Streptococcus pneumoniae</name>
    <dbReference type="NCBI Taxonomy" id="1313"/>
    <lineage>
        <taxon>Bacteria</taxon>
        <taxon>Bacillati</taxon>
        <taxon>Bacillota</taxon>
        <taxon>Bacilli</taxon>
        <taxon>Lactobacillales</taxon>
        <taxon>Streptococcaceae</taxon>
        <taxon>Streptococcus</taxon>
    </lineage>
</organism>
<proteinExistence type="predicted"/>
<name>A0A4M9XQ68_STREE</name>
<evidence type="ECO:0000313" key="1">
    <source>
        <dbReference type="EMBL" id="VSC31339.1"/>
    </source>
</evidence>
<sequence>MNSKKIVPKTKTHTFDDVIEQGYCDRLSRYVPDAVVGGLHKYNSKDALPYAKKLKNTSNGKHLSVKYLASLLDMWDRACQLFHVITGTCLADDIFTSKKIHNESYFYNTNTSNFITDEVIDLVKEKHRSYSRKATPSNISLIEKELNYNSDLLYYYVNALGWKHFKRSYLVKCLAGAIA</sequence>
<accession>A0A4M9XQ68</accession>
<reference evidence="1 2" key="1">
    <citation type="submission" date="2019-04" db="EMBL/GenBank/DDBJ databases">
        <authorList>
            <consortium name="Pathogen Informatics"/>
        </authorList>
    </citation>
    <scope>NUCLEOTIDE SEQUENCE [LARGE SCALE GENOMIC DNA]</scope>
    <source>
        <strain evidence="1 2">GPSC148</strain>
    </source>
</reference>
<dbReference type="RefSeq" id="WP_050108705.1">
    <property type="nucleotide sequence ID" value="NZ_AP018936.1"/>
</dbReference>
<dbReference type="Proteomes" id="UP000311674">
    <property type="component" value="Unassembled WGS sequence"/>
</dbReference>
<evidence type="ECO:0000313" key="2">
    <source>
        <dbReference type="Proteomes" id="UP000311674"/>
    </source>
</evidence>
<dbReference type="EMBL" id="CABBMN010000008">
    <property type="protein sequence ID" value="VSC31339.1"/>
    <property type="molecule type" value="Genomic_DNA"/>
</dbReference>
<keyword evidence="1" id="KW-0449">Lipoprotein</keyword>